<dbReference type="RefSeq" id="WP_380653785.1">
    <property type="nucleotide sequence ID" value="NZ_JBHRVQ010000001.1"/>
</dbReference>
<dbReference type="Pfam" id="PF09911">
    <property type="entry name" value="DUF2140"/>
    <property type="match status" value="1"/>
</dbReference>
<keyword evidence="1" id="KW-1133">Transmembrane helix</keyword>
<gene>
    <name evidence="2" type="ORF">ACFOEO_07365</name>
</gene>
<name>A0ABV7N743_9STAP</name>
<reference evidence="3" key="1">
    <citation type="journal article" date="2019" name="Int. J. Syst. Evol. Microbiol.">
        <title>The Global Catalogue of Microorganisms (GCM) 10K type strain sequencing project: providing services to taxonomists for standard genome sequencing and annotation.</title>
        <authorList>
            <consortium name="The Broad Institute Genomics Platform"/>
            <consortium name="The Broad Institute Genome Sequencing Center for Infectious Disease"/>
            <person name="Wu L."/>
            <person name="Ma J."/>
        </authorList>
    </citation>
    <scope>NUCLEOTIDE SEQUENCE [LARGE SCALE GENOMIC DNA]</scope>
    <source>
        <strain evidence="3">CCM 7756</strain>
    </source>
</reference>
<protein>
    <submittedName>
        <fullName evidence="2">DUF2140 family protein</fullName>
    </submittedName>
</protein>
<accession>A0ABV7N743</accession>
<keyword evidence="1" id="KW-0472">Membrane</keyword>
<dbReference type="EMBL" id="JBHRVQ010000001">
    <property type="protein sequence ID" value="MFC3388385.1"/>
    <property type="molecule type" value="Genomic_DNA"/>
</dbReference>
<evidence type="ECO:0000313" key="2">
    <source>
        <dbReference type="EMBL" id="MFC3388385.1"/>
    </source>
</evidence>
<dbReference type="InterPro" id="IPR018672">
    <property type="entry name" value="DUF2140"/>
</dbReference>
<dbReference type="Proteomes" id="UP001595637">
    <property type="component" value="Unassembled WGS sequence"/>
</dbReference>
<keyword evidence="3" id="KW-1185">Reference proteome</keyword>
<proteinExistence type="predicted"/>
<evidence type="ECO:0000256" key="1">
    <source>
        <dbReference type="SAM" id="Phobius"/>
    </source>
</evidence>
<comment type="caution">
    <text evidence="2">The sequence shown here is derived from an EMBL/GenBank/DDBJ whole genome shotgun (WGS) entry which is preliminary data.</text>
</comment>
<organism evidence="2 3">
    <name type="scientific">Salinicoccus sesuvii</name>
    <dbReference type="NCBI Taxonomy" id="868281"/>
    <lineage>
        <taxon>Bacteria</taxon>
        <taxon>Bacillati</taxon>
        <taxon>Bacillota</taxon>
        <taxon>Bacilli</taxon>
        <taxon>Bacillales</taxon>
        <taxon>Staphylococcaceae</taxon>
        <taxon>Salinicoccus</taxon>
    </lineage>
</organism>
<evidence type="ECO:0000313" key="3">
    <source>
        <dbReference type="Proteomes" id="UP001595637"/>
    </source>
</evidence>
<keyword evidence="1" id="KW-0812">Transmembrane</keyword>
<sequence>MNIWKWLFIFLLALNVGVIIWLYTLLNENYEAPDSENDNYTSEGSGIEIKMNNDAVESILNESISDESLSISIDETGILLDAVQEVYGFMIDTSIALDPISIGDQVVFEARNINVADLPLTQDMLYSLIRAQSDLPEGIQFSDTERALIVDSKALTDQIEWDVEVNSIDYENDEWYFSITR</sequence>
<feature type="transmembrane region" description="Helical" evidence="1">
    <location>
        <begin position="6"/>
        <end position="26"/>
    </location>
</feature>